<dbReference type="PROSITE" id="PS51257">
    <property type="entry name" value="PROKAR_LIPOPROTEIN"/>
    <property type="match status" value="1"/>
</dbReference>
<sequence>MRPAVVTILLALTLATAGCAGRPDGAVLVPVTTAAPGATDQRILVATTRERETDKPGMFSGERAEALDFADLTVSVPPTHKDGVVEWPRRLPGNPATDFVTRSTAYVDGEAAFAARLKAAVASRPNGSRDVAVFVHGYNTRFDEAVFRAAQLDHDTAFDGVTVLFTWASRGGVLDYVYDRDSATVARDGLERTLTMAARSGADHVFLFAHSMGNWLAIETLRQARIGGHGDFGGKLSQVFLASPDIDVDVFKAQMRRLGVPKPPFILFASSDDQALAVSSLIAGDKPRLGAYTGDAEEIADLGVVVVDLSKVAGVDDDALNHSKFAAVTPAFTERLRRRIAAGDLADPASGLAADATSFGGSVGGFVGRTAGAVITLPAYLVTAPFRAVAGR</sequence>
<keyword evidence="1" id="KW-0732">Signal</keyword>
<protein>
    <submittedName>
        <fullName evidence="2">Esterase/lipase superfamily enzyme</fullName>
    </submittedName>
</protein>
<feature type="chain" id="PRO_5020949844" evidence="1">
    <location>
        <begin position="21"/>
        <end position="392"/>
    </location>
</feature>
<evidence type="ECO:0000313" key="2">
    <source>
        <dbReference type="EMBL" id="TDP84335.1"/>
    </source>
</evidence>
<dbReference type="SUPFAM" id="SSF53474">
    <property type="entry name" value="alpha/beta-Hydrolases"/>
    <property type="match status" value="1"/>
</dbReference>
<dbReference type="PANTHER" id="PTHR36513">
    <property type="entry name" value="ABC TRANSMEMBRANE TYPE-1 DOMAIN-CONTAINING PROTEIN"/>
    <property type="match status" value="1"/>
</dbReference>
<dbReference type="InterPro" id="IPR029058">
    <property type="entry name" value="AB_hydrolase_fold"/>
</dbReference>
<gene>
    <name evidence="2" type="ORF">EDD54_2942</name>
</gene>
<evidence type="ECO:0000256" key="1">
    <source>
        <dbReference type="SAM" id="SignalP"/>
    </source>
</evidence>
<organism evidence="2 3">
    <name type="scientific">Oharaeibacter diazotrophicus</name>
    <dbReference type="NCBI Taxonomy" id="1920512"/>
    <lineage>
        <taxon>Bacteria</taxon>
        <taxon>Pseudomonadati</taxon>
        <taxon>Pseudomonadota</taxon>
        <taxon>Alphaproteobacteria</taxon>
        <taxon>Hyphomicrobiales</taxon>
        <taxon>Pleomorphomonadaceae</taxon>
        <taxon>Oharaeibacter</taxon>
    </lineage>
</organism>
<evidence type="ECO:0000313" key="3">
    <source>
        <dbReference type="Proteomes" id="UP000294547"/>
    </source>
</evidence>
<dbReference type="PANTHER" id="PTHR36513:SF1">
    <property type="entry name" value="TRANSMEMBRANE PROTEIN"/>
    <property type="match status" value="1"/>
</dbReference>
<dbReference type="RefSeq" id="WP_165644586.1">
    <property type="nucleotide sequence ID" value="NZ_BSPM01000002.1"/>
</dbReference>
<dbReference type="Proteomes" id="UP000294547">
    <property type="component" value="Unassembled WGS sequence"/>
</dbReference>
<dbReference type="EMBL" id="SNXY01000008">
    <property type="protein sequence ID" value="TDP84335.1"/>
    <property type="molecule type" value="Genomic_DNA"/>
</dbReference>
<keyword evidence="3" id="KW-1185">Reference proteome</keyword>
<dbReference type="AlphaFoldDB" id="A0A4R6RE31"/>
<dbReference type="Gene3D" id="3.40.50.1820">
    <property type="entry name" value="alpha/beta hydrolase"/>
    <property type="match status" value="1"/>
</dbReference>
<accession>A0A4R6RE31</accession>
<dbReference type="InterPro" id="IPR014586">
    <property type="entry name" value="UCP033909"/>
</dbReference>
<dbReference type="PIRSF" id="PIRSF033909">
    <property type="entry name" value="UCP033909"/>
    <property type="match status" value="1"/>
</dbReference>
<name>A0A4R6RE31_9HYPH</name>
<reference evidence="2 3" key="1">
    <citation type="submission" date="2019-03" db="EMBL/GenBank/DDBJ databases">
        <title>Genomic Encyclopedia of Type Strains, Phase IV (KMG-IV): sequencing the most valuable type-strain genomes for metagenomic binning, comparative biology and taxonomic classification.</title>
        <authorList>
            <person name="Goeker M."/>
        </authorList>
    </citation>
    <scope>NUCLEOTIDE SEQUENCE [LARGE SCALE GENOMIC DNA]</scope>
    <source>
        <strain evidence="2 3">DSM 102969</strain>
    </source>
</reference>
<proteinExistence type="predicted"/>
<comment type="caution">
    <text evidence="2">The sequence shown here is derived from an EMBL/GenBank/DDBJ whole genome shotgun (WGS) entry which is preliminary data.</text>
</comment>
<dbReference type="Pfam" id="PF05990">
    <property type="entry name" value="DUF900"/>
    <property type="match status" value="1"/>
</dbReference>
<feature type="signal peptide" evidence="1">
    <location>
        <begin position="1"/>
        <end position="20"/>
    </location>
</feature>
<dbReference type="InterPro" id="IPR010297">
    <property type="entry name" value="DUF900_hydrolase"/>
</dbReference>